<feature type="transmembrane region" description="Helical" evidence="6">
    <location>
        <begin position="105"/>
        <end position="123"/>
    </location>
</feature>
<dbReference type="GO" id="GO:0017004">
    <property type="term" value="P:cytochrome complex assembly"/>
    <property type="evidence" value="ECO:0007669"/>
    <property type="project" value="UniProtKB-KW"/>
</dbReference>
<keyword evidence="4 6" id="KW-1133">Transmembrane helix</keyword>
<feature type="domain" description="Cytochrome c assembly protein" evidence="7">
    <location>
        <begin position="74"/>
        <end position="198"/>
    </location>
</feature>
<keyword evidence="2 6" id="KW-0812">Transmembrane</keyword>
<feature type="transmembrane region" description="Helical" evidence="6">
    <location>
        <begin position="135"/>
        <end position="163"/>
    </location>
</feature>
<evidence type="ECO:0000259" key="7">
    <source>
        <dbReference type="Pfam" id="PF01578"/>
    </source>
</evidence>
<evidence type="ECO:0000256" key="3">
    <source>
        <dbReference type="ARBA" id="ARBA00022748"/>
    </source>
</evidence>
<sequence>MKTVMEYLLFATFFLYLFSAVAFLVGVSGAKKKGNAERVKKWGQTGLILAIIGVTLHVAFIIIRIMISGHFPTSNMFEFIAFLCFAVVLGFIIVFFIYRSFVLGAFVMPIAVILLSYATVFPRDVQPLIPALQSSWLYIHVTTAAIGQGLFGVSFVAGLVYLIHKVGNRDKSKSAISLELIFLVLIMFGSFSIVSTIFQMTGYQATFKHAYKGAEVVQEYKLPAIVSPYESKAVKMDSFAGMSKPLFESPKIFQGEKAASKLNSVLWSIGSGLIIYGIYFAIARKRLGKLLHPLVQKLNLELMDEIVYRSIVIGYPIFTLGALIFAMIWANQAWGRPWGWDPKETWAFITWMFYSAYLHLRLSRGWHGEKSAWLAVVGFAIILINLIVINLVISGLHSYT</sequence>
<evidence type="ECO:0000256" key="5">
    <source>
        <dbReference type="ARBA" id="ARBA00023136"/>
    </source>
</evidence>
<dbReference type="OrthoDB" id="9814290at2"/>
<dbReference type="InterPro" id="IPR002541">
    <property type="entry name" value="Cyt_c_assembly"/>
</dbReference>
<evidence type="ECO:0000256" key="1">
    <source>
        <dbReference type="ARBA" id="ARBA00004141"/>
    </source>
</evidence>
<dbReference type="EMBL" id="SLXV01000005">
    <property type="protein sequence ID" value="TCP69884.1"/>
    <property type="molecule type" value="Genomic_DNA"/>
</dbReference>
<feature type="transmembrane region" description="Helical" evidence="6">
    <location>
        <begin position="6"/>
        <end position="27"/>
    </location>
</feature>
<keyword evidence="3" id="KW-0201">Cytochrome c-type biogenesis</keyword>
<feature type="transmembrane region" description="Helical" evidence="6">
    <location>
        <begin position="345"/>
        <end position="360"/>
    </location>
</feature>
<keyword evidence="9" id="KW-1185">Reference proteome</keyword>
<feature type="transmembrane region" description="Helical" evidence="6">
    <location>
        <begin position="79"/>
        <end position="98"/>
    </location>
</feature>
<dbReference type="PANTHER" id="PTHR30071">
    <property type="entry name" value="HEME EXPORTER PROTEIN C"/>
    <property type="match status" value="1"/>
</dbReference>
<evidence type="ECO:0000256" key="4">
    <source>
        <dbReference type="ARBA" id="ARBA00022989"/>
    </source>
</evidence>
<gene>
    <name evidence="8" type="ORF">EDD57_10568</name>
</gene>
<evidence type="ECO:0000256" key="2">
    <source>
        <dbReference type="ARBA" id="ARBA00022692"/>
    </source>
</evidence>
<dbReference type="Pfam" id="PF01578">
    <property type="entry name" value="Cytochrom_C_asm"/>
    <property type="match status" value="2"/>
</dbReference>
<dbReference type="AlphaFoldDB" id="A0A4R2S1F8"/>
<organism evidence="8 9">
    <name type="scientific">Baia soyae</name>
    <dbReference type="NCBI Taxonomy" id="1544746"/>
    <lineage>
        <taxon>Bacteria</taxon>
        <taxon>Bacillati</taxon>
        <taxon>Bacillota</taxon>
        <taxon>Bacilli</taxon>
        <taxon>Bacillales</taxon>
        <taxon>Thermoactinomycetaceae</taxon>
        <taxon>Baia</taxon>
    </lineage>
</organism>
<keyword evidence="5 6" id="KW-0472">Membrane</keyword>
<feature type="transmembrane region" description="Helical" evidence="6">
    <location>
        <begin position="47"/>
        <end position="67"/>
    </location>
</feature>
<dbReference type="PANTHER" id="PTHR30071:SF1">
    <property type="entry name" value="CYTOCHROME B_B6 PROTEIN-RELATED"/>
    <property type="match status" value="1"/>
</dbReference>
<dbReference type="GO" id="GO:0020037">
    <property type="term" value="F:heme binding"/>
    <property type="evidence" value="ECO:0007669"/>
    <property type="project" value="InterPro"/>
</dbReference>
<feature type="transmembrane region" description="Helical" evidence="6">
    <location>
        <begin position="265"/>
        <end position="282"/>
    </location>
</feature>
<dbReference type="InterPro" id="IPR017562">
    <property type="entry name" value="Cyt_c_biogenesis_CcsA"/>
</dbReference>
<reference evidence="8 9" key="1">
    <citation type="submission" date="2019-03" db="EMBL/GenBank/DDBJ databases">
        <title>Genomic Encyclopedia of Type Strains, Phase IV (KMG-IV): sequencing the most valuable type-strain genomes for metagenomic binning, comparative biology and taxonomic classification.</title>
        <authorList>
            <person name="Goeker M."/>
        </authorList>
    </citation>
    <scope>NUCLEOTIDE SEQUENCE [LARGE SCALE GENOMIC DNA]</scope>
    <source>
        <strain evidence="8 9">DSM 46831</strain>
    </source>
</reference>
<comment type="caution">
    <text evidence="8">The sequence shown here is derived from an EMBL/GenBank/DDBJ whole genome shotgun (WGS) entry which is preliminary data.</text>
</comment>
<feature type="transmembrane region" description="Helical" evidence="6">
    <location>
        <begin position="175"/>
        <end position="198"/>
    </location>
</feature>
<comment type="subcellular location">
    <subcellularLocation>
        <location evidence="1">Membrane</location>
        <topology evidence="1">Multi-pass membrane protein</topology>
    </subcellularLocation>
</comment>
<protein>
    <submittedName>
        <fullName evidence="8">Cytochrome c-type biogenesis protein CcsB</fullName>
    </submittedName>
</protein>
<feature type="domain" description="Cytochrome c assembly protein" evidence="7">
    <location>
        <begin position="288"/>
        <end position="397"/>
    </location>
</feature>
<dbReference type="NCBIfam" id="TIGR03144">
    <property type="entry name" value="cytochr_II_ccsB"/>
    <property type="match status" value="1"/>
</dbReference>
<evidence type="ECO:0000313" key="9">
    <source>
        <dbReference type="Proteomes" id="UP000294746"/>
    </source>
</evidence>
<accession>A0A4R2S1F8</accession>
<evidence type="ECO:0000313" key="8">
    <source>
        <dbReference type="EMBL" id="TCP69884.1"/>
    </source>
</evidence>
<dbReference type="InterPro" id="IPR045062">
    <property type="entry name" value="Cyt_c_biogenesis_CcsA/CcmC"/>
</dbReference>
<dbReference type="GO" id="GO:0005886">
    <property type="term" value="C:plasma membrane"/>
    <property type="evidence" value="ECO:0007669"/>
    <property type="project" value="TreeGrafter"/>
</dbReference>
<proteinExistence type="predicted"/>
<dbReference type="RefSeq" id="WP_131847980.1">
    <property type="nucleotide sequence ID" value="NZ_SLXV01000005.1"/>
</dbReference>
<evidence type="ECO:0000256" key="6">
    <source>
        <dbReference type="SAM" id="Phobius"/>
    </source>
</evidence>
<feature type="transmembrane region" description="Helical" evidence="6">
    <location>
        <begin position="372"/>
        <end position="393"/>
    </location>
</feature>
<dbReference type="Proteomes" id="UP000294746">
    <property type="component" value="Unassembled WGS sequence"/>
</dbReference>
<feature type="transmembrane region" description="Helical" evidence="6">
    <location>
        <begin position="306"/>
        <end position="330"/>
    </location>
</feature>
<name>A0A4R2S1F8_9BACL</name>